<feature type="transmembrane region" description="Helical" evidence="2">
    <location>
        <begin position="637"/>
        <end position="658"/>
    </location>
</feature>
<protein>
    <submittedName>
        <fullName evidence="3">Uncharacterized protein</fullName>
    </submittedName>
</protein>
<sequence length="674" mass="74064">MFSNRNSLDSPPPHSQFRRPWSPDAYEDAIPGNTSYGRWQNSQMEHTLSDQGHQSGSQPGTSSGHRQQQYQQQRRREASEVSVEALDLADYAKTLRARQTEDPYPPFPSQFHQPEREPQAHYPPSSFPNTYLPQLAHSRDSLAMHPPSLVSRGPTLSSATTNHTGSSSAPSFAQRAARRPYSLPATPKNSSQGSHSSRGQGGPRQSPLHRPGQLHPSGVGGPYIVDPTLNPSSDEIDISNFPKWSRGWYTNNSNPHLHSSTKKFGDMDDMYNALPQANLNGNSTSKKHMSPFDPGYVHNSHGTYTNSTLDPYDVPPPLSAGHDSTRDLLPWGSEPPEYGAPIDPLTKEERYRMLEREYGGTGKSGKGKDKDSGWGLVDEDGKPLVGTIDEKGSLVTSGPKRRIAVRVMQFFFTVGACIPAIYAAVAIKPTDPKDPPPPANKPPVFVLYIVSSLTLLGILYLFVVRPCCIRRSKPSSKSPLTNMGMMVLPVNGPGGKKGGKYKPPKGGKKGKKGKYGPGGGPGDVQVNLIVDPKAFQPPDADDETDDEEDGVEDDEMIPGGFGGYDDRERARRKKKRRRRRGIMEGMRMEEEWKVARSWLKKMTAVDAAGLILWSGIFVFILTGKKCPSGQYNGWCNAYNVSTACACLLAVAFGFSIFFDVQDLHSSKQSPRTRS</sequence>
<feature type="compositionally biased region" description="Acidic residues" evidence="1">
    <location>
        <begin position="539"/>
        <end position="556"/>
    </location>
</feature>
<dbReference type="Proteomes" id="UP000807306">
    <property type="component" value="Unassembled WGS sequence"/>
</dbReference>
<evidence type="ECO:0000256" key="1">
    <source>
        <dbReference type="SAM" id="MobiDB-lite"/>
    </source>
</evidence>
<name>A0A9P6ELW6_9AGAR</name>
<dbReference type="OrthoDB" id="3253553at2759"/>
<comment type="caution">
    <text evidence="3">The sequence shown here is derived from an EMBL/GenBank/DDBJ whole genome shotgun (WGS) entry which is preliminary data.</text>
</comment>
<dbReference type="AlphaFoldDB" id="A0A9P6ELW6"/>
<feature type="compositionally biased region" description="Low complexity" evidence="1">
    <location>
        <begin position="190"/>
        <end position="206"/>
    </location>
</feature>
<gene>
    <name evidence="3" type="ORF">CPB83DRAFT_663689</name>
</gene>
<reference evidence="3" key="1">
    <citation type="submission" date="2020-11" db="EMBL/GenBank/DDBJ databases">
        <authorList>
            <consortium name="DOE Joint Genome Institute"/>
            <person name="Ahrendt S."/>
            <person name="Riley R."/>
            <person name="Andreopoulos W."/>
            <person name="Labutti K."/>
            <person name="Pangilinan J."/>
            <person name="Ruiz-Duenas F.J."/>
            <person name="Barrasa J.M."/>
            <person name="Sanchez-Garcia M."/>
            <person name="Camarero S."/>
            <person name="Miyauchi S."/>
            <person name="Serrano A."/>
            <person name="Linde D."/>
            <person name="Babiker R."/>
            <person name="Drula E."/>
            <person name="Ayuso-Fernandez I."/>
            <person name="Pacheco R."/>
            <person name="Padilla G."/>
            <person name="Ferreira P."/>
            <person name="Barriuso J."/>
            <person name="Kellner H."/>
            <person name="Castanera R."/>
            <person name="Alfaro M."/>
            <person name="Ramirez L."/>
            <person name="Pisabarro A.G."/>
            <person name="Kuo A."/>
            <person name="Tritt A."/>
            <person name="Lipzen A."/>
            <person name="He G."/>
            <person name="Yan M."/>
            <person name="Ng V."/>
            <person name="Cullen D."/>
            <person name="Martin F."/>
            <person name="Rosso M.-N."/>
            <person name="Henrissat B."/>
            <person name="Hibbett D."/>
            <person name="Martinez A.T."/>
            <person name="Grigoriev I.V."/>
        </authorList>
    </citation>
    <scope>NUCLEOTIDE SEQUENCE</scope>
    <source>
        <strain evidence="3">CBS 506.95</strain>
    </source>
</reference>
<feature type="transmembrane region" description="Helical" evidence="2">
    <location>
        <begin position="603"/>
        <end position="622"/>
    </location>
</feature>
<accession>A0A9P6ELW6</accession>
<evidence type="ECO:0000313" key="3">
    <source>
        <dbReference type="EMBL" id="KAF9532196.1"/>
    </source>
</evidence>
<feature type="compositionally biased region" description="Basic residues" evidence="1">
    <location>
        <begin position="570"/>
        <end position="579"/>
    </location>
</feature>
<feature type="region of interest" description="Disordered" evidence="1">
    <location>
        <begin position="144"/>
        <end position="231"/>
    </location>
</feature>
<organism evidence="3 4">
    <name type="scientific">Crepidotus variabilis</name>
    <dbReference type="NCBI Taxonomy" id="179855"/>
    <lineage>
        <taxon>Eukaryota</taxon>
        <taxon>Fungi</taxon>
        <taxon>Dikarya</taxon>
        <taxon>Basidiomycota</taxon>
        <taxon>Agaricomycotina</taxon>
        <taxon>Agaricomycetes</taxon>
        <taxon>Agaricomycetidae</taxon>
        <taxon>Agaricales</taxon>
        <taxon>Agaricineae</taxon>
        <taxon>Crepidotaceae</taxon>
        <taxon>Crepidotus</taxon>
    </lineage>
</organism>
<dbReference type="EMBL" id="MU157832">
    <property type="protein sequence ID" value="KAF9532196.1"/>
    <property type="molecule type" value="Genomic_DNA"/>
</dbReference>
<evidence type="ECO:0000313" key="4">
    <source>
        <dbReference type="Proteomes" id="UP000807306"/>
    </source>
</evidence>
<feature type="compositionally biased region" description="Polar residues" evidence="1">
    <location>
        <begin position="154"/>
        <end position="171"/>
    </location>
</feature>
<proteinExistence type="predicted"/>
<feature type="transmembrane region" description="Helical" evidence="2">
    <location>
        <begin position="403"/>
        <end position="425"/>
    </location>
</feature>
<keyword evidence="2" id="KW-0812">Transmembrane</keyword>
<feature type="transmembrane region" description="Helical" evidence="2">
    <location>
        <begin position="445"/>
        <end position="463"/>
    </location>
</feature>
<keyword evidence="2" id="KW-1133">Transmembrane helix</keyword>
<keyword evidence="4" id="KW-1185">Reference proteome</keyword>
<feature type="region of interest" description="Disordered" evidence="1">
    <location>
        <begin position="1"/>
        <end position="132"/>
    </location>
</feature>
<feature type="compositionally biased region" description="Polar residues" evidence="1">
    <location>
        <begin position="32"/>
        <end position="65"/>
    </location>
</feature>
<keyword evidence="2" id="KW-0472">Membrane</keyword>
<feature type="region of interest" description="Disordered" evidence="1">
    <location>
        <begin position="489"/>
        <end position="579"/>
    </location>
</feature>
<evidence type="ECO:0000256" key="2">
    <source>
        <dbReference type="SAM" id="Phobius"/>
    </source>
</evidence>
<feature type="compositionally biased region" description="Basic residues" evidence="1">
    <location>
        <begin position="497"/>
        <end position="514"/>
    </location>
</feature>